<dbReference type="Proteomes" id="UP000521868">
    <property type="component" value="Unassembled WGS sequence"/>
</dbReference>
<proteinExistence type="predicted"/>
<keyword evidence="1" id="KW-0472">Membrane</keyword>
<keyword evidence="1" id="KW-0812">Transmembrane</keyword>
<sequence length="97" mass="10219">MTNLNVMRVVWPAFLAACLLELVVFAVVDPAALASSDRPLGLSAQGVYTLAFFAFWAISAAACALTMLLLKTAAEVNGCPFKPQERPQGCPHPAGKA</sequence>
<dbReference type="AlphaFoldDB" id="A0A7X6DEL3"/>
<evidence type="ECO:0000313" key="3">
    <source>
        <dbReference type="Proteomes" id="UP000521868"/>
    </source>
</evidence>
<gene>
    <name evidence="2" type="ORF">RAMLITH_08010</name>
</gene>
<protein>
    <recommendedName>
        <fullName evidence="4">Transmembrane protein</fullName>
    </recommendedName>
</protein>
<evidence type="ECO:0008006" key="4">
    <source>
        <dbReference type="Google" id="ProtNLM"/>
    </source>
</evidence>
<organism evidence="2 3">
    <name type="scientific">Ramlibacter lithotrophicus</name>
    <dbReference type="NCBI Taxonomy" id="2606681"/>
    <lineage>
        <taxon>Bacteria</taxon>
        <taxon>Pseudomonadati</taxon>
        <taxon>Pseudomonadota</taxon>
        <taxon>Betaproteobacteria</taxon>
        <taxon>Burkholderiales</taxon>
        <taxon>Comamonadaceae</taxon>
        <taxon>Ramlibacter</taxon>
    </lineage>
</organism>
<evidence type="ECO:0000256" key="1">
    <source>
        <dbReference type="SAM" id="Phobius"/>
    </source>
</evidence>
<keyword evidence="1" id="KW-1133">Transmembrane helix</keyword>
<feature type="transmembrane region" description="Helical" evidence="1">
    <location>
        <begin position="50"/>
        <end position="70"/>
    </location>
</feature>
<comment type="caution">
    <text evidence="2">The sequence shown here is derived from an EMBL/GenBank/DDBJ whole genome shotgun (WGS) entry which is preliminary data.</text>
</comment>
<accession>A0A7X6DEL3</accession>
<evidence type="ECO:0000313" key="2">
    <source>
        <dbReference type="EMBL" id="NKE65765.1"/>
    </source>
</evidence>
<reference evidence="2 3" key="1">
    <citation type="journal article" date="2020" name="Nature">
        <title>Bacterial chemolithoautotrophy via manganese oxidation.</title>
        <authorList>
            <person name="Yu H."/>
            <person name="Leadbetter J.R."/>
        </authorList>
    </citation>
    <scope>NUCLEOTIDE SEQUENCE [LARGE SCALE GENOMIC DNA]</scope>
    <source>
        <strain evidence="2 3">RBP-1</strain>
    </source>
</reference>
<dbReference type="RefSeq" id="WP_168106851.1">
    <property type="nucleotide sequence ID" value="NZ_VTOX01000002.1"/>
</dbReference>
<keyword evidence="3" id="KW-1185">Reference proteome</keyword>
<dbReference type="EMBL" id="VTOX01000002">
    <property type="protein sequence ID" value="NKE65765.1"/>
    <property type="molecule type" value="Genomic_DNA"/>
</dbReference>
<name>A0A7X6DEL3_9BURK</name>